<dbReference type="Pfam" id="PF07165">
    <property type="entry name" value="DUF1397"/>
    <property type="match status" value="1"/>
</dbReference>
<feature type="signal peptide" evidence="1">
    <location>
        <begin position="1"/>
        <end position="21"/>
    </location>
</feature>
<dbReference type="PANTHER" id="PTHR20997:SF2">
    <property type="entry name" value="EG:BACR42I17.2 PROTEIN-RELATED"/>
    <property type="match status" value="1"/>
</dbReference>
<dbReference type="PANTHER" id="PTHR20997">
    <property type="entry name" value="EG:BACR42I17.2 PROTEIN-RELATED"/>
    <property type="match status" value="1"/>
</dbReference>
<protein>
    <submittedName>
        <fullName evidence="2">Putative secreted protein</fullName>
    </submittedName>
</protein>
<proteinExistence type="predicted"/>
<dbReference type="AlphaFoldDB" id="A0A2M4ATS1"/>
<evidence type="ECO:0000313" key="2">
    <source>
        <dbReference type="EMBL" id="MBW43978.1"/>
    </source>
</evidence>
<dbReference type="EMBL" id="GGFK01010657">
    <property type="protein sequence ID" value="MBW43978.1"/>
    <property type="molecule type" value="Transcribed_RNA"/>
</dbReference>
<sequence>MSKLSVTLLFIGLSLLVVCDGSPMSSESSESNETVEVDQIMELVSARCIKRTGSSLLKVALSVNEINKKSTRSDDAFQNFMVSFERAMTCLADFDLDKFKMDFGLLSNATRGTFFSEYCPKTRSLVSCIDGSLRGMQPCLKESVFKIAEAMIDSIPAALDLACENDGEIIFKLMDEERQECMMQKAEGLSTCANIPPNRRNVDFDFTVLTHENCSILTNIRRCVTNKLVLCDLSEVAIIYDIPINAILRLPPCGNVNNVVERDSGASLEHSLSTSQTTEEQKVSLIENNTIVEV</sequence>
<keyword evidence="1" id="KW-0732">Signal</keyword>
<dbReference type="InterPro" id="IPR009832">
    <property type="entry name" value="DUF1397"/>
</dbReference>
<reference evidence="2" key="1">
    <citation type="submission" date="2018-01" db="EMBL/GenBank/DDBJ databases">
        <title>An insight into the sialome of Amazonian anophelines.</title>
        <authorList>
            <person name="Ribeiro J.M."/>
            <person name="Scarpassa V."/>
            <person name="Calvo E."/>
        </authorList>
    </citation>
    <scope>NUCLEOTIDE SEQUENCE</scope>
    <source>
        <tissue evidence="2">Salivary glands</tissue>
    </source>
</reference>
<organism evidence="2">
    <name type="scientific">Anopheles triannulatus</name>
    <dbReference type="NCBI Taxonomy" id="58253"/>
    <lineage>
        <taxon>Eukaryota</taxon>
        <taxon>Metazoa</taxon>
        <taxon>Ecdysozoa</taxon>
        <taxon>Arthropoda</taxon>
        <taxon>Hexapoda</taxon>
        <taxon>Insecta</taxon>
        <taxon>Pterygota</taxon>
        <taxon>Neoptera</taxon>
        <taxon>Endopterygota</taxon>
        <taxon>Diptera</taxon>
        <taxon>Nematocera</taxon>
        <taxon>Culicoidea</taxon>
        <taxon>Culicidae</taxon>
        <taxon>Anophelinae</taxon>
        <taxon>Anopheles</taxon>
    </lineage>
</organism>
<name>A0A2M4ATS1_9DIPT</name>
<evidence type="ECO:0000256" key="1">
    <source>
        <dbReference type="SAM" id="SignalP"/>
    </source>
</evidence>
<feature type="chain" id="PRO_5014850285" evidence="1">
    <location>
        <begin position="22"/>
        <end position="294"/>
    </location>
</feature>
<accession>A0A2M4ATS1</accession>